<name>A0AA86XV09_9VIBR</name>
<reference evidence="2 3" key="1">
    <citation type="submission" date="2014-06" db="EMBL/GenBank/DDBJ databases">
        <authorList>
            <person name="Le Roux F."/>
        </authorList>
    </citation>
    <scope>NUCLEOTIDE SEQUENCE [LARGE SCALE GENOMIC DNA]</scope>
    <source>
        <strain evidence="2 3">J2-31</strain>
    </source>
</reference>
<keyword evidence="3" id="KW-1185">Reference proteome</keyword>
<proteinExistence type="predicted"/>
<evidence type="ECO:0000313" key="2">
    <source>
        <dbReference type="EMBL" id="CDU00882.1"/>
    </source>
</evidence>
<organism evidence="2 3">
    <name type="scientific">Vibrio coralliirubri</name>
    <dbReference type="NCBI Taxonomy" id="1516159"/>
    <lineage>
        <taxon>Bacteria</taxon>
        <taxon>Pseudomonadati</taxon>
        <taxon>Pseudomonadota</taxon>
        <taxon>Gammaproteobacteria</taxon>
        <taxon>Vibrionales</taxon>
        <taxon>Vibrionaceae</taxon>
        <taxon>Vibrio</taxon>
    </lineage>
</organism>
<sequence>MSVFLFPREEPDRILRINLEYGVFYFQVNQWVILSVIFVVNVCL</sequence>
<keyword evidence="1" id="KW-1133">Transmembrane helix</keyword>
<feature type="transmembrane region" description="Helical" evidence="1">
    <location>
        <begin position="21"/>
        <end position="40"/>
    </location>
</feature>
<dbReference type="AlphaFoldDB" id="A0AA86XV09"/>
<protein>
    <submittedName>
        <fullName evidence="2">Uncharacterized protein</fullName>
    </submittedName>
</protein>
<accession>A0AA86XV09</accession>
<gene>
    <name evidence="2" type="ORF">VCR31J2_90073</name>
</gene>
<evidence type="ECO:0000256" key="1">
    <source>
        <dbReference type="SAM" id="Phobius"/>
    </source>
</evidence>
<dbReference type="EMBL" id="CCKJ01000245">
    <property type="protein sequence ID" value="CDU00882.1"/>
    <property type="molecule type" value="Genomic_DNA"/>
</dbReference>
<comment type="caution">
    <text evidence="2">The sequence shown here is derived from an EMBL/GenBank/DDBJ whole genome shotgun (WGS) entry which is preliminary data.</text>
</comment>
<keyword evidence="1" id="KW-0812">Transmembrane</keyword>
<evidence type="ECO:0000313" key="3">
    <source>
        <dbReference type="Proteomes" id="UP000041625"/>
    </source>
</evidence>
<dbReference type="Proteomes" id="UP000041625">
    <property type="component" value="Unassembled WGS sequence"/>
</dbReference>
<keyword evidence="1" id="KW-0472">Membrane</keyword>